<feature type="compositionally biased region" description="Polar residues" evidence="7">
    <location>
        <begin position="216"/>
        <end position="225"/>
    </location>
</feature>
<reference evidence="9" key="1">
    <citation type="submission" date="2021-01" db="EMBL/GenBank/DDBJ databases">
        <authorList>
            <person name="Li R."/>
            <person name="Bekaert M."/>
        </authorList>
    </citation>
    <scope>NUCLEOTIDE SEQUENCE</scope>
    <source>
        <strain evidence="9">Farmed</strain>
    </source>
</reference>
<dbReference type="InterPro" id="IPR017970">
    <property type="entry name" value="Homeobox_CS"/>
</dbReference>
<evidence type="ECO:0000313" key="10">
    <source>
        <dbReference type="Proteomes" id="UP000597762"/>
    </source>
</evidence>
<dbReference type="GO" id="GO:0000981">
    <property type="term" value="F:DNA-binding transcription factor activity, RNA polymerase II-specific"/>
    <property type="evidence" value="ECO:0007669"/>
    <property type="project" value="InterPro"/>
</dbReference>
<dbReference type="GO" id="GO:0005634">
    <property type="term" value="C:nucleus"/>
    <property type="evidence" value="ECO:0007669"/>
    <property type="project" value="UniProtKB-SubCell"/>
</dbReference>
<feature type="compositionally biased region" description="Polar residues" evidence="7">
    <location>
        <begin position="355"/>
        <end position="365"/>
    </location>
</feature>
<proteinExistence type="inferred from homology"/>
<comment type="subcellular location">
    <subcellularLocation>
        <location evidence="1 6">Nucleus</location>
    </subcellularLocation>
</comment>
<keyword evidence="10" id="KW-1185">Reference proteome</keyword>
<feature type="region of interest" description="Disordered" evidence="7">
    <location>
        <begin position="28"/>
        <end position="141"/>
    </location>
</feature>
<organism evidence="9 10">
    <name type="scientific">Acanthosepion pharaonis</name>
    <name type="common">Pharaoh cuttlefish</name>
    <name type="synonym">Sepia pharaonis</name>
    <dbReference type="NCBI Taxonomy" id="158019"/>
    <lineage>
        <taxon>Eukaryota</taxon>
        <taxon>Metazoa</taxon>
        <taxon>Spiralia</taxon>
        <taxon>Lophotrochozoa</taxon>
        <taxon>Mollusca</taxon>
        <taxon>Cephalopoda</taxon>
        <taxon>Coleoidea</taxon>
        <taxon>Decapodiformes</taxon>
        <taxon>Sepiida</taxon>
        <taxon>Sepiina</taxon>
        <taxon>Sepiidae</taxon>
        <taxon>Acanthosepion</taxon>
    </lineage>
</organism>
<dbReference type="GO" id="GO:0048468">
    <property type="term" value="P:cell development"/>
    <property type="evidence" value="ECO:0007669"/>
    <property type="project" value="TreeGrafter"/>
</dbReference>
<dbReference type="EMBL" id="CAHIKZ030000829">
    <property type="protein sequence ID" value="CAE1240667.1"/>
    <property type="molecule type" value="Genomic_DNA"/>
</dbReference>
<dbReference type="InterPro" id="IPR009057">
    <property type="entry name" value="Homeodomain-like_sf"/>
</dbReference>
<keyword evidence="3 6" id="KW-0238">DNA-binding</keyword>
<sequence length="410" mass="45112">MLAIITKMTLTQVSTWFANARRRLKKENKMTWSNKDKDDDTTQDKDDVMSHDQADDFLNGRDDNAREDSSSSFDEDERLDVSGLDEKEDDFPNCLPTAGIRDSDIDDERPSTEKLKSSSPIPLTTNELTPSTPTQSTDSHTFYRYGPVIPKTSSCVTEPADKQHSPKIVEAGRDRTSSKINKNNREFNTTPVDGATKDLCSPPVRRKSRSEDEISPSKNQNSETVQAKPKIWSISNIMNTSSTSSKSSPLASCSSSSLNSNCHLSSKNVQNKISGRVQLPSDAHLSTNRPSILNYDSAMSRERMCALQIYLPPHEVLTNAFAHSAHADLASFRNLCVASNHPLETPPHTPPERQGGSQFDVNCPQHSSALETPATLAAAAMTNIALPPTTGQSRDINGLSLVKTFHKIPK</sequence>
<dbReference type="PANTHER" id="PTHR11211:SF40">
    <property type="entry name" value="MIRROR, ISOFORM C"/>
    <property type="match status" value="1"/>
</dbReference>
<name>A0A812BR48_ACAPH</name>
<dbReference type="Pfam" id="PF05920">
    <property type="entry name" value="Homeobox_KN"/>
    <property type="match status" value="1"/>
</dbReference>
<protein>
    <recommendedName>
        <fullName evidence="8">Homeobox domain-containing protein</fullName>
    </recommendedName>
</protein>
<dbReference type="OrthoDB" id="6286886at2759"/>
<dbReference type="PANTHER" id="PTHR11211">
    <property type="entry name" value="IROQUOIS-CLASS HOMEODOMAIN PROTEIN IRX"/>
    <property type="match status" value="1"/>
</dbReference>
<dbReference type="AlphaFoldDB" id="A0A812BR48"/>
<dbReference type="PROSITE" id="PS50071">
    <property type="entry name" value="HOMEOBOX_2"/>
    <property type="match status" value="1"/>
</dbReference>
<feature type="region of interest" description="Disordered" evidence="7">
    <location>
        <begin position="342"/>
        <end position="365"/>
    </location>
</feature>
<feature type="compositionally biased region" description="Basic and acidic residues" evidence="7">
    <location>
        <begin position="34"/>
        <end position="69"/>
    </location>
</feature>
<evidence type="ECO:0000313" key="9">
    <source>
        <dbReference type="EMBL" id="CAE1240667.1"/>
    </source>
</evidence>
<dbReference type="InterPro" id="IPR001356">
    <property type="entry name" value="HD"/>
</dbReference>
<keyword evidence="5 6" id="KW-0539">Nucleus</keyword>
<accession>A0A812BR48</accession>
<evidence type="ECO:0000256" key="3">
    <source>
        <dbReference type="ARBA" id="ARBA00023125"/>
    </source>
</evidence>
<evidence type="ECO:0000256" key="5">
    <source>
        <dbReference type="ARBA" id="ARBA00023242"/>
    </source>
</evidence>
<gene>
    <name evidence="9" type="ORF">SPHA_22426</name>
</gene>
<dbReference type="Gene3D" id="1.10.10.60">
    <property type="entry name" value="Homeodomain-like"/>
    <property type="match status" value="1"/>
</dbReference>
<dbReference type="GO" id="GO:0000978">
    <property type="term" value="F:RNA polymerase II cis-regulatory region sequence-specific DNA binding"/>
    <property type="evidence" value="ECO:0007669"/>
    <property type="project" value="TreeGrafter"/>
</dbReference>
<comment type="similarity">
    <text evidence="2">Belongs to the TALE/IRO homeobox family.</text>
</comment>
<evidence type="ECO:0000256" key="4">
    <source>
        <dbReference type="ARBA" id="ARBA00023155"/>
    </source>
</evidence>
<dbReference type="PROSITE" id="PS00027">
    <property type="entry name" value="HOMEOBOX_1"/>
    <property type="match status" value="1"/>
</dbReference>
<evidence type="ECO:0000256" key="2">
    <source>
        <dbReference type="ARBA" id="ARBA00008446"/>
    </source>
</evidence>
<feature type="compositionally biased region" description="Polar residues" evidence="7">
    <location>
        <begin position="178"/>
        <end position="191"/>
    </location>
</feature>
<feature type="region of interest" description="Disordered" evidence="7">
    <location>
        <begin position="154"/>
        <end position="230"/>
    </location>
</feature>
<dbReference type="GO" id="GO:0030182">
    <property type="term" value="P:neuron differentiation"/>
    <property type="evidence" value="ECO:0007669"/>
    <property type="project" value="TreeGrafter"/>
</dbReference>
<feature type="DNA-binding region" description="Homeobox" evidence="6">
    <location>
        <begin position="3"/>
        <end position="28"/>
    </location>
</feature>
<evidence type="ECO:0000256" key="7">
    <source>
        <dbReference type="SAM" id="MobiDB-lite"/>
    </source>
</evidence>
<dbReference type="Proteomes" id="UP000597762">
    <property type="component" value="Unassembled WGS sequence"/>
</dbReference>
<dbReference type="CDD" id="cd00086">
    <property type="entry name" value="homeodomain"/>
    <property type="match status" value="1"/>
</dbReference>
<feature type="compositionally biased region" description="Polar residues" evidence="7">
    <location>
        <begin position="117"/>
        <end position="140"/>
    </location>
</feature>
<evidence type="ECO:0000256" key="1">
    <source>
        <dbReference type="ARBA" id="ARBA00004123"/>
    </source>
</evidence>
<dbReference type="InterPro" id="IPR008422">
    <property type="entry name" value="KN_HD"/>
</dbReference>
<comment type="caution">
    <text evidence="9">The sequence shown here is derived from an EMBL/GenBank/DDBJ whole genome shotgun (WGS) entry which is preliminary data.</text>
</comment>
<keyword evidence="4 6" id="KW-0371">Homeobox</keyword>
<feature type="domain" description="Homeobox" evidence="8">
    <location>
        <begin position="1"/>
        <end position="27"/>
    </location>
</feature>
<dbReference type="SUPFAM" id="SSF46689">
    <property type="entry name" value="Homeodomain-like"/>
    <property type="match status" value="1"/>
</dbReference>
<evidence type="ECO:0000256" key="6">
    <source>
        <dbReference type="PROSITE-ProRule" id="PRU00108"/>
    </source>
</evidence>
<evidence type="ECO:0000259" key="8">
    <source>
        <dbReference type="PROSITE" id="PS50071"/>
    </source>
</evidence>